<name>A0A383VXG6_TETOB</name>
<dbReference type="EMBL" id="FNXT01000930">
    <property type="protein sequence ID" value="SZX69454.1"/>
    <property type="molecule type" value="Genomic_DNA"/>
</dbReference>
<dbReference type="AlphaFoldDB" id="A0A383VXG6"/>
<dbReference type="PROSITE" id="PS00297">
    <property type="entry name" value="HSP70_1"/>
    <property type="match status" value="1"/>
</dbReference>
<gene>
    <name evidence="1" type="ORF">BQ4739_LOCUS9725</name>
</gene>
<dbReference type="SUPFAM" id="SSF53067">
    <property type="entry name" value="Actin-like ATPase domain"/>
    <property type="match status" value="2"/>
</dbReference>
<dbReference type="Gene3D" id="3.30.420.40">
    <property type="match status" value="3"/>
</dbReference>
<protein>
    <recommendedName>
        <fullName evidence="3">Actin-like ATPase domain-containing protein</fullName>
    </recommendedName>
</protein>
<accession>A0A383VXG6</accession>
<sequence length="699" mass="76210">MLPRLGQLTLQGPSAAAGSRCFIGVDLGTSKSGYTYALGNEASQIKTPPTWTSRDQTGAPKTDTALLYKVLPGGHWQLDCWGKAATEKYIELADPRCFRLIKGSQFKLALSEDSASLPPEFQLPYDCPFTSEQLITQMLTCLREHATSYLTLLPYDCPFTSEQLITRMLTCLREHATNYLSTNAGLRLDSTDMYYCLSVPAGWSDAAKDVMRRSAHAAGMTLRADCRPNSSSSSSSSRSGFNGATLDTVRGSIGSRDQWEGCGSEASFASEASYMDDVGGAVVLVHEQEAAALTACCDPLKALAADLKAVPGDVWVVLDAGGGTVDIAMHKIEKGTTEKTAHLSEVRRSLCLLNGSTMLDQRAEEMLFRPLFGDRPDEYERWRREEHQDYITQMKSWESEKIHFDGSNDCVIPLTYTFNYALQQCVPRENLPPRGRLNVSAQQMKSLVFDPVIDPIVQNLWGVLSKPRSSNGSSGANVLVMAGGFGSSRYLLQRVKSMCGPWLGREPVTPGDANKAVVLGNTIHLQHPDTISARCSRYTYGVNVLRAPEPCCQQHGSLCKDSKGGVHCSTHFRPLIRVGEVVRVGEFAGPLSVHPAPGCKTASVDVWVTPERDARHTTEAGMRMLGTVKMDVRKAARKKWGLTVGRQSSKDYPIDLYFDFGAGDMQVRALDRTNNTEVCTTVVFCADTAAGGPVALPAA</sequence>
<organism evidence="1 2">
    <name type="scientific">Tetradesmus obliquus</name>
    <name type="common">Green alga</name>
    <name type="synonym">Acutodesmus obliquus</name>
    <dbReference type="NCBI Taxonomy" id="3088"/>
    <lineage>
        <taxon>Eukaryota</taxon>
        <taxon>Viridiplantae</taxon>
        <taxon>Chlorophyta</taxon>
        <taxon>core chlorophytes</taxon>
        <taxon>Chlorophyceae</taxon>
        <taxon>CS clade</taxon>
        <taxon>Sphaeropleales</taxon>
        <taxon>Scenedesmaceae</taxon>
        <taxon>Tetradesmus</taxon>
    </lineage>
</organism>
<dbReference type="PANTHER" id="PTHR14187:SF5">
    <property type="entry name" value="HEAT SHOCK 70 KDA PROTEIN 12A"/>
    <property type="match status" value="1"/>
</dbReference>
<dbReference type="InterPro" id="IPR043129">
    <property type="entry name" value="ATPase_NBD"/>
</dbReference>
<proteinExistence type="predicted"/>
<dbReference type="Gene3D" id="3.90.640.10">
    <property type="entry name" value="Actin, Chain A, domain 4"/>
    <property type="match status" value="1"/>
</dbReference>
<reference evidence="1 2" key="1">
    <citation type="submission" date="2016-10" db="EMBL/GenBank/DDBJ databases">
        <authorList>
            <person name="Cai Z."/>
        </authorList>
    </citation>
    <scope>NUCLEOTIDE SEQUENCE [LARGE SCALE GENOMIC DNA]</scope>
</reference>
<keyword evidence="2" id="KW-1185">Reference proteome</keyword>
<dbReference type="PANTHER" id="PTHR14187">
    <property type="entry name" value="ALPHA KINASE/ELONGATION FACTOR 2 KINASE"/>
    <property type="match status" value="1"/>
</dbReference>
<evidence type="ECO:0000313" key="1">
    <source>
        <dbReference type="EMBL" id="SZX69454.1"/>
    </source>
</evidence>
<dbReference type="Proteomes" id="UP000256970">
    <property type="component" value="Unassembled WGS sequence"/>
</dbReference>
<dbReference type="InterPro" id="IPR018181">
    <property type="entry name" value="Heat_shock_70_CS"/>
</dbReference>
<evidence type="ECO:0000313" key="2">
    <source>
        <dbReference type="Proteomes" id="UP000256970"/>
    </source>
</evidence>
<dbReference type="STRING" id="3088.A0A383VXG6"/>
<evidence type="ECO:0008006" key="3">
    <source>
        <dbReference type="Google" id="ProtNLM"/>
    </source>
</evidence>